<reference evidence="5" key="1">
    <citation type="journal article" date="2022" name="Int. J. Mol. Sci.">
        <title>Draft Genome of Tanacetum Coccineum: Genomic Comparison of Closely Related Tanacetum-Family Plants.</title>
        <authorList>
            <person name="Yamashiro T."/>
            <person name="Shiraishi A."/>
            <person name="Nakayama K."/>
            <person name="Satake H."/>
        </authorList>
    </citation>
    <scope>NUCLEOTIDE SEQUENCE</scope>
</reference>
<keyword evidence="1" id="KW-0479">Metal-binding</keyword>
<comment type="caution">
    <text evidence="5">The sequence shown here is derived from an EMBL/GenBank/DDBJ whole genome shotgun (WGS) entry which is preliminary data.</text>
</comment>
<keyword evidence="6" id="KW-1185">Reference proteome</keyword>
<dbReference type="SUPFAM" id="SSF57756">
    <property type="entry name" value="Retrovirus zinc finger-like domains"/>
    <property type="match status" value="1"/>
</dbReference>
<keyword evidence="1" id="KW-0863">Zinc-finger</keyword>
<keyword evidence="2" id="KW-0175">Coiled coil</keyword>
<proteinExistence type="predicted"/>
<evidence type="ECO:0000256" key="2">
    <source>
        <dbReference type="SAM" id="Coils"/>
    </source>
</evidence>
<gene>
    <name evidence="5" type="ORF">Tco_0937370</name>
</gene>
<evidence type="ECO:0000256" key="3">
    <source>
        <dbReference type="SAM" id="MobiDB-lite"/>
    </source>
</evidence>
<protein>
    <submittedName>
        <fullName evidence="5">Retrovirus-related pol polyprotein from transposon TNT 1-94</fullName>
    </submittedName>
</protein>
<name>A0ABQ5DE23_9ASTR</name>
<dbReference type="InterPro" id="IPR036875">
    <property type="entry name" value="Znf_CCHC_sf"/>
</dbReference>
<feature type="coiled-coil region" evidence="2">
    <location>
        <begin position="213"/>
        <end position="240"/>
    </location>
</feature>
<feature type="compositionally biased region" description="Polar residues" evidence="3">
    <location>
        <begin position="68"/>
        <end position="83"/>
    </location>
</feature>
<dbReference type="InterPro" id="IPR001878">
    <property type="entry name" value="Znf_CCHC"/>
</dbReference>
<feature type="domain" description="CCHC-type" evidence="4">
    <location>
        <begin position="368"/>
        <end position="383"/>
    </location>
</feature>
<evidence type="ECO:0000313" key="6">
    <source>
        <dbReference type="Proteomes" id="UP001151760"/>
    </source>
</evidence>
<feature type="compositionally biased region" description="Polar residues" evidence="3">
    <location>
        <begin position="266"/>
        <end position="278"/>
    </location>
</feature>
<evidence type="ECO:0000256" key="1">
    <source>
        <dbReference type="PROSITE-ProRule" id="PRU00047"/>
    </source>
</evidence>
<dbReference type="Gene3D" id="4.10.60.10">
    <property type="entry name" value="Zinc finger, CCHC-type"/>
    <property type="match status" value="1"/>
</dbReference>
<dbReference type="Proteomes" id="UP001151760">
    <property type="component" value="Unassembled WGS sequence"/>
</dbReference>
<reference evidence="5" key="2">
    <citation type="submission" date="2022-01" db="EMBL/GenBank/DDBJ databases">
        <authorList>
            <person name="Yamashiro T."/>
            <person name="Shiraishi A."/>
            <person name="Satake H."/>
            <person name="Nakayama K."/>
        </authorList>
    </citation>
    <scope>NUCLEOTIDE SEQUENCE</scope>
</reference>
<sequence>MQPLTPQTVHVTSPDDNYVALATNPILNKHLNEFGEEFANNTRVSEKIDSNPVNDLKELLKTVRILQKSQENGQNRANTNTGTDRVHKSRKFLAKGPYTPTIVTTPAVPATEDSSAVPEQTSVETVMNMTPENRAHFESEKEAIHLILTGIGDEIYSTVDACHTAQEMWEAIKRLQQVATMQVNVQFLQQLQPEWSRFVTIVKQQHKLDEVSYHKLFDILKQYQKEVNELRAERMAKNANPLALVATAQTLQDSYYQTSKSHKSYAPTSKASLPSRSHATTRHKGKEIAKPITPPSESASEEDSDPEQAQKDKDMQKNLALIAKYFKKLYKPTNNNLILTTTSELSQTPETRMETVGGQVVQQSGIQCFNCNEFGYYAKECRKPKRVKDSTYHKEKMLPCKQAEKGVQLQAEQSDWLADTDEEIDEQELEAHYSYMAKIQEVPNADSGKNAEPLEHDDQNDVECDDERVALANLIANLKLDVDENKKIQKQLKKANATLA</sequence>
<organism evidence="5 6">
    <name type="scientific">Tanacetum coccineum</name>
    <dbReference type="NCBI Taxonomy" id="301880"/>
    <lineage>
        <taxon>Eukaryota</taxon>
        <taxon>Viridiplantae</taxon>
        <taxon>Streptophyta</taxon>
        <taxon>Embryophyta</taxon>
        <taxon>Tracheophyta</taxon>
        <taxon>Spermatophyta</taxon>
        <taxon>Magnoliopsida</taxon>
        <taxon>eudicotyledons</taxon>
        <taxon>Gunneridae</taxon>
        <taxon>Pentapetalae</taxon>
        <taxon>asterids</taxon>
        <taxon>campanulids</taxon>
        <taxon>Asterales</taxon>
        <taxon>Asteraceae</taxon>
        <taxon>Asteroideae</taxon>
        <taxon>Anthemideae</taxon>
        <taxon>Anthemidinae</taxon>
        <taxon>Tanacetum</taxon>
    </lineage>
</organism>
<feature type="region of interest" description="Disordered" evidence="3">
    <location>
        <begin position="259"/>
        <end position="313"/>
    </location>
</feature>
<feature type="region of interest" description="Disordered" evidence="3">
    <location>
        <begin position="68"/>
        <end position="87"/>
    </location>
</feature>
<evidence type="ECO:0000313" key="5">
    <source>
        <dbReference type="EMBL" id="GJT37505.1"/>
    </source>
</evidence>
<accession>A0ABQ5DE23</accession>
<dbReference type="EMBL" id="BQNB010015228">
    <property type="protein sequence ID" value="GJT37505.1"/>
    <property type="molecule type" value="Genomic_DNA"/>
</dbReference>
<dbReference type="PROSITE" id="PS50158">
    <property type="entry name" value="ZF_CCHC"/>
    <property type="match status" value="1"/>
</dbReference>
<keyword evidence="1" id="KW-0862">Zinc</keyword>
<evidence type="ECO:0000259" key="4">
    <source>
        <dbReference type="PROSITE" id="PS50158"/>
    </source>
</evidence>